<dbReference type="InterPro" id="IPR002347">
    <property type="entry name" value="SDR_fam"/>
</dbReference>
<dbReference type="InterPro" id="IPR036291">
    <property type="entry name" value="NAD(P)-bd_dom_sf"/>
</dbReference>
<dbReference type="InterPro" id="IPR052184">
    <property type="entry name" value="SDR_enzymes"/>
</dbReference>
<sequence length="235" mass="25753">MTPLTHHSILIVGASRGLGHAMAAEFLRHGWNVIGTVRDIEHPTPLHQLARDNPGRVRLETLDVCDDEQLAALDHRLSGSRLEMLFVNAGTTNRDPSQTIGEVSTEEFMQVMQTNALAPMRVIERLQRHVTPSGLLGVMSSGQGSLGNNLSGQRELYRGSKAALNMFMRSFAARATSATHPMVAMAPGWIRTALGGIAAPLTIEETIPSLVKVLLEKRQRPGLEYLDYQGRTVAW</sequence>
<dbReference type="PANTHER" id="PTHR45458:SF1">
    <property type="entry name" value="SHORT CHAIN DEHYDROGENASE"/>
    <property type="match status" value="1"/>
</dbReference>
<dbReference type="Pfam" id="PF00106">
    <property type="entry name" value="adh_short"/>
    <property type="match status" value="1"/>
</dbReference>
<dbReference type="SUPFAM" id="SSF51735">
    <property type="entry name" value="NAD(P)-binding Rossmann-fold domains"/>
    <property type="match status" value="1"/>
</dbReference>
<dbReference type="PRINTS" id="PR00081">
    <property type="entry name" value="GDHRDH"/>
</dbReference>
<dbReference type="Proteomes" id="UP000274346">
    <property type="component" value="Chromosome"/>
</dbReference>
<gene>
    <name evidence="1" type="primary">csgA</name>
    <name evidence="1" type="ORF">NCTC13098_04174</name>
</gene>
<evidence type="ECO:0000313" key="2">
    <source>
        <dbReference type="Proteomes" id="UP000274346"/>
    </source>
</evidence>
<dbReference type="KEGG" id="rtg:NCTC13098_04174"/>
<protein>
    <submittedName>
        <fullName evidence="1">C signal</fullName>
    </submittedName>
</protein>
<dbReference type="PANTHER" id="PTHR45458">
    <property type="entry name" value="SHORT-CHAIN DEHYDROGENASE/REDUCTASE SDR"/>
    <property type="match status" value="1"/>
</dbReference>
<dbReference type="AlphaFoldDB" id="A0A3P8M1C8"/>
<dbReference type="GO" id="GO:0016616">
    <property type="term" value="F:oxidoreductase activity, acting on the CH-OH group of donors, NAD or NADP as acceptor"/>
    <property type="evidence" value="ECO:0007669"/>
    <property type="project" value="TreeGrafter"/>
</dbReference>
<dbReference type="Gene3D" id="3.40.50.720">
    <property type="entry name" value="NAD(P)-binding Rossmann-like Domain"/>
    <property type="match status" value="1"/>
</dbReference>
<dbReference type="EMBL" id="LR131271">
    <property type="protein sequence ID" value="VDR27800.1"/>
    <property type="molecule type" value="Genomic_DNA"/>
</dbReference>
<reference evidence="1 2" key="1">
    <citation type="submission" date="2018-12" db="EMBL/GenBank/DDBJ databases">
        <authorList>
            <consortium name="Pathogen Informatics"/>
        </authorList>
    </citation>
    <scope>NUCLEOTIDE SEQUENCE [LARGE SCALE GENOMIC DNA]</scope>
    <source>
        <strain evidence="1 2">NCTC13098</strain>
    </source>
</reference>
<accession>A0A3P8M1C8</accession>
<name>A0A3P8M1C8_RAOTE</name>
<evidence type="ECO:0000313" key="1">
    <source>
        <dbReference type="EMBL" id="VDR27800.1"/>
    </source>
</evidence>
<organism evidence="1 2">
    <name type="scientific">Raoultella terrigena</name>
    <name type="common">Klebsiella terrigena</name>
    <dbReference type="NCBI Taxonomy" id="577"/>
    <lineage>
        <taxon>Bacteria</taxon>
        <taxon>Pseudomonadati</taxon>
        <taxon>Pseudomonadota</taxon>
        <taxon>Gammaproteobacteria</taxon>
        <taxon>Enterobacterales</taxon>
        <taxon>Enterobacteriaceae</taxon>
        <taxon>Klebsiella/Raoultella group</taxon>
        <taxon>Raoultella</taxon>
    </lineage>
</organism>
<proteinExistence type="predicted"/>